<evidence type="ECO:0000259" key="5">
    <source>
        <dbReference type="PROSITE" id="PS51161"/>
    </source>
</evidence>
<dbReference type="Gene3D" id="3.20.70.20">
    <property type="match status" value="1"/>
</dbReference>
<gene>
    <name evidence="6" type="ORF">COLO4_38006</name>
</gene>
<dbReference type="PROSITE" id="PS51161">
    <property type="entry name" value="ATP_CONE"/>
    <property type="match status" value="1"/>
</dbReference>
<dbReference type="InterPro" id="IPR000788">
    <property type="entry name" value="RNR_lg_C"/>
</dbReference>
<dbReference type="Proteomes" id="UP000187203">
    <property type="component" value="Unassembled WGS sequence"/>
</dbReference>
<dbReference type="PANTHER" id="PTHR11573:SF24">
    <property type="entry name" value="RIBONUCLEOSIDE-DIPHOSPHATE REDUCTASE"/>
    <property type="match status" value="1"/>
</dbReference>
<evidence type="ECO:0000256" key="3">
    <source>
        <dbReference type="ARBA" id="ARBA00022840"/>
    </source>
</evidence>
<sequence>MFVIKRDGRQEPLQFDKLKATLKKLSYGLSEDHCDPVLVAQKVYFGVYNVSESAAETAAVLLCIKRSPLKLLSSCFLLSLKDNNIDSIYDTLKECAVISKSAGGIGLSIHNIHATSSYLTEANETSNGIIPMLQVFQDTARYIDQGGRKRKGAFAVYLEPWHADIFKFLDLRKSHGKVLTVRCCQANLLPLCITFQELFKF</sequence>
<dbReference type="GO" id="GO:0005524">
    <property type="term" value="F:ATP binding"/>
    <property type="evidence" value="ECO:0007669"/>
    <property type="project" value="UniProtKB-UniRule"/>
</dbReference>
<dbReference type="Pfam" id="PF02867">
    <property type="entry name" value="Ribonuc_red_lgC"/>
    <property type="match status" value="1"/>
</dbReference>
<dbReference type="EMBL" id="AWUE01024497">
    <property type="protein sequence ID" value="OMO50573.1"/>
    <property type="molecule type" value="Genomic_DNA"/>
</dbReference>
<dbReference type="OrthoDB" id="1717477at2759"/>
<organism evidence="6 7">
    <name type="scientific">Corchorus olitorius</name>
    <dbReference type="NCBI Taxonomy" id="93759"/>
    <lineage>
        <taxon>Eukaryota</taxon>
        <taxon>Viridiplantae</taxon>
        <taxon>Streptophyta</taxon>
        <taxon>Embryophyta</taxon>
        <taxon>Tracheophyta</taxon>
        <taxon>Spermatophyta</taxon>
        <taxon>Magnoliopsida</taxon>
        <taxon>eudicotyledons</taxon>
        <taxon>Gunneridae</taxon>
        <taxon>Pentapetalae</taxon>
        <taxon>rosids</taxon>
        <taxon>malvids</taxon>
        <taxon>Malvales</taxon>
        <taxon>Malvaceae</taxon>
        <taxon>Grewioideae</taxon>
        <taxon>Apeibeae</taxon>
        <taxon>Corchorus</taxon>
    </lineage>
</organism>
<dbReference type="GO" id="GO:0004748">
    <property type="term" value="F:ribonucleoside-diphosphate reductase activity, thioredoxin disulfide as acceptor"/>
    <property type="evidence" value="ECO:0007669"/>
    <property type="project" value="TreeGrafter"/>
</dbReference>
<accession>A0A1R3FXL8</accession>
<dbReference type="GO" id="GO:0005971">
    <property type="term" value="C:ribonucleoside-diphosphate reductase complex"/>
    <property type="evidence" value="ECO:0007669"/>
    <property type="project" value="TreeGrafter"/>
</dbReference>
<evidence type="ECO:0000313" key="6">
    <source>
        <dbReference type="EMBL" id="OMO50573.1"/>
    </source>
</evidence>
<reference evidence="7" key="1">
    <citation type="submission" date="2013-09" db="EMBL/GenBank/DDBJ databases">
        <title>Corchorus olitorius genome sequencing.</title>
        <authorList>
            <person name="Alam M."/>
            <person name="Haque M.S."/>
            <person name="Islam M.S."/>
            <person name="Emdad E.M."/>
            <person name="Islam M.M."/>
            <person name="Ahmed B."/>
            <person name="Halim A."/>
            <person name="Hossen Q.M.M."/>
            <person name="Hossain M.Z."/>
            <person name="Ahmed R."/>
            <person name="Khan M.M."/>
            <person name="Islam R."/>
            <person name="Rashid M.M."/>
            <person name="Khan S.A."/>
            <person name="Rahman M.S."/>
            <person name="Alam M."/>
            <person name="Yahiya A.S."/>
            <person name="Khan M.S."/>
            <person name="Azam M.S."/>
            <person name="Haque T."/>
            <person name="Lashkar M.Z.H."/>
            <person name="Akhand A.I."/>
            <person name="Morshed G."/>
            <person name="Roy S."/>
            <person name="Uddin K.S."/>
            <person name="Rabeya T."/>
            <person name="Hossain A.S."/>
            <person name="Chowdhury A."/>
            <person name="Snigdha A.R."/>
            <person name="Mortoza M.S."/>
            <person name="Matin S.A."/>
            <person name="Hoque S.M.E."/>
            <person name="Islam M.K."/>
            <person name="Roy D.K."/>
            <person name="Haider R."/>
            <person name="Moosa M.M."/>
            <person name="Elias S.M."/>
            <person name="Hasan A.M."/>
            <person name="Jahan S."/>
            <person name="Shafiuddin M."/>
            <person name="Mahmood N."/>
            <person name="Shommy N.S."/>
        </authorList>
    </citation>
    <scope>NUCLEOTIDE SEQUENCE [LARGE SCALE GENOMIC DNA]</scope>
    <source>
        <strain evidence="7">cv. O-4</strain>
    </source>
</reference>
<dbReference type="GO" id="GO:0009263">
    <property type="term" value="P:deoxyribonucleotide biosynthetic process"/>
    <property type="evidence" value="ECO:0007669"/>
    <property type="project" value="TreeGrafter"/>
</dbReference>
<dbReference type="SUPFAM" id="SSF51998">
    <property type="entry name" value="PFL-like glycyl radical enzymes"/>
    <property type="match status" value="1"/>
</dbReference>
<protein>
    <recommendedName>
        <fullName evidence="5">ATP-cone domain-containing protein</fullName>
    </recommendedName>
</protein>
<evidence type="ECO:0000256" key="4">
    <source>
        <dbReference type="PROSITE-ProRule" id="PRU00492"/>
    </source>
</evidence>
<keyword evidence="2 4" id="KW-0547">Nucleotide-binding</keyword>
<keyword evidence="7" id="KW-1185">Reference proteome</keyword>
<evidence type="ECO:0000256" key="1">
    <source>
        <dbReference type="ARBA" id="ARBA00010406"/>
    </source>
</evidence>
<comment type="caution">
    <text evidence="6">The sequence shown here is derived from an EMBL/GenBank/DDBJ whole genome shotgun (WGS) entry which is preliminary data.</text>
</comment>
<dbReference type="AlphaFoldDB" id="A0A1R3FXL8"/>
<feature type="domain" description="ATP-cone" evidence="5">
    <location>
        <begin position="1"/>
        <end position="87"/>
    </location>
</feature>
<evidence type="ECO:0000256" key="2">
    <source>
        <dbReference type="ARBA" id="ARBA00022741"/>
    </source>
</evidence>
<evidence type="ECO:0000313" key="7">
    <source>
        <dbReference type="Proteomes" id="UP000187203"/>
    </source>
</evidence>
<proteinExistence type="inferred from homology"/>
<name>A0A1R3FXL8_9ROSI</name>
<dbReference type="STRING" id="93759.A0A1R3FXL8"/>
<comment type="similarity">
    <text evidence="1">Belongs to the ribonucleoside diphosphate reductase large chain family.</text>
</comment>
<dbReference type="InterPro" id="IPR039718">
    <property type="entry name" value="Rrm1"/>
</dbReference>
<dbReference type="InterPro" id="IPR005144">
    <property type="entry name" value="ATP-cone_dom"/>
</dbReference>
<keyword evidence="3 4" id="KW-0067">ATP-binding</keyword>
<dbReference type="PANTHER" id="PTHR11573">
    <property type="entry name" value="RIBONUCLEOSIDE-DIPHOSPHATE REDUCTASE LARGE CHAIN"/>
    <property type="match status" value="1"/>
</dbReference>